<keyword evidence="5" id="KW-0804">Transcription</keyword>
<dbReference type="Gene3D" id="1.20.1250.40">
    <property type="match status" value="1"/>
</dbReference>
<dbReference type="Pfam" id="PF03874">
    <property type="entry name" value="RNA_pol_Rpb4"/>
    <property type="match status" value="1"/>
</dbReference>
<dbReference type="InterPro" id="IPR006590">
    <property type="entry name" value="RNA_pol_Rpb4/RPC9_core"/>
</dbReference>
<keyword evidence="5" id="KW-0240">DNA-directed RNA polymerase</keyword>
<protein>
    <submittedName>
        <fullName evidence="5">DNA-directed RNA polymerase II RPB4</fullName>
    </submittedName>
</protein>
<name>A0A086KVW1_TOXGO</name>
<proteinExistence type="inferred from homology"/>
<evidence type="ECO:0000313" key="6">
    <source>
        <dbReference type="Proteomes" id="UP000028837"/>
    </source>
</evidence>
<evidence type="ECO:0000313" key="5">
    <source>
        <dbReference type="EMBL" id="KFG48529.1"/>
    </source>
</evidence>
<feature type="domain" description="RNA polymerase Rpb4/RPC9 core" evidence="4">
    <location>
        <begin position="14"/>
        <end position="129"/>
    </location>
</feature>
<sequence length="130" mass="14924">MERKLDPQFMGLGPEFRSAKCLNLCELQLILSDQLRLPNTRSAEAQGLLKASYDYSTRFAKLRTRNVIVDLRNNLEREGDLHQFEIAQLVNLLPKSLDEAKALIPTLNRLPGPRLQRILDLLEMFRVHAA</sequence>
<dbReference type="VEuPathDB" id="ToxoDB:TGDOM2_231380"/>
<dbReference type="InterPro" id="IPR005574">
    <property type="entry name" value="Rpb4/RPC9"/>
</dbReference>
<evidence type="ECO:0000256" key="1">
    <source>
        <dbReference type="ARBA" id="ARBA00004123"/>
    </source>
</evidence>
<reference evidence="5 6" key="1">
    <citation type="submission" date="2014-02" db="EMBL/GenBank/DDBJ databases">
        <authorList>
            <person name="Sibley D."/>
            <person name="Venepally P."/>
            <person name="Karamycheva S."/>
            <person name="Hadjithomas M."/>
            <person name="Khan A."/>
            <person name="Brunk B."/>
            <person name="Roos D."/>
            <person name="Caler E."/>
            <person name="Lorenzi H."/>
        </authorList>
    </citation>
    <scope>NUCLEOTIDE SEQUENCE [LARGE SCALE GENOMIC DNA]</scope>
    <source>
        <strain evidence="5 6">GAB2-2007-GAL-DOM2</strain>
    </source>
</reference>
<evidence type="ECO:0000259" key="4">
    <source>
        <dbReference type="SMART" id="SM00657"/>
    </source>
</evidence>
<dbReference type="OrthoDB" id="2186918at2759"/>
<evidence type="ECO:0000256" key="2">
    <source>
        <dbReference type="ARBA" id="ARBA00023242"/>
    </source>
</evidence>
<dbReference type="GO" id="GO:0005634">
    <property type="term" value="C:nucleus"/>
    <property type="evidence" value="ECO:0007669"/>
    <property type="project" value="UniProtKB-SubCell"/>
</dbReference>
<dbReference type="InterPro" id="IPR038324">
    <property type="entry name" value="Rpb4/RPC9_sf"/>
</dbReference>
<dbReference type="PANTHER" id="PTHR21297">
    <property type="entry name" value="DNA-DIRECTED RNA POLYMERASE II"/>
    <property type="match status" value="1"/>
</dbReference>
<comment type="caution">
    <text evidence="5">The sequence shown here is derived from an EMBL/GenBank/DDBJ whole genome shotgun (WGS) entry which is preliminary data.</text>
</comment>
<dbReference type="SMART" id="SM00657">
    <property type="entry name" value="RPOL4c"/>
    <property type="match status" value="1"/>
</dbReference>
<dbReference type="EMBL" id="AHZU02000096">
    <property type="protein sequence ID" value="KFG48529.1"/>
    <property type="molecule type" value="Genomic_DNA"/>
</dbReference>
<dbReference type="SUPFAM" id="SSF47819">
    <property type="entry name" value="HRDC-like"/>
    <property type="match status" value="1"/>
</dbReference>
<organism evidence="5 6">
    <name type="scientific">Toxoplasma gondii GAB2-2007-GAL-DOM2</name>
    <dbReference type="NCBI Taxonomy" id="1130820"/>
    <lineage>
        <taxon>Eukaryota</taxon>
        <taxon>Sar</taxon>
        <taxon>Alveolata</taxon>
        <taxon>Apicomplexa</taxon>
        <taxon>Conoidasida</taxon>
        <taxon>Coccidia</taxon>
        <taxon>Eucoccidiorida</taxon>
        <taxon>Eimeriorina</taxon>
        <taxon>Sarcocystidae</taxon>
        <taxon>Toxoplasma</taxon>
    </lineage>
</organism>
<comment type="similarity">
    <text evidence="3">Belongs to the eukaryotic RPB4 RNA polymerase subunit family.</text>
</comment>
<comment type="subcellular location">
    <subcellularLocation>
        <location evidence="1">Nucleus</location>
    </subcellularLocation>
</comment>
<gene>
    <name evidence="5" type="ORF">TGDOM2_231380</name>
</gene>
<dbReference type="GO" id="GO:0006352">
    <property type="term" value="P:DNA-templated transcription initiation"/>
    <property type="evidence" value="ECO:0007669"/>
    <property type="project" value="InterPro"/>
</dbReference>
<dbReference type="InterPro" id="IPR010997">
    <property type="entry name" value="HRDC-like_sf"/>
</dbReference>
<dbReference type="GO" id="GO:0000166">
    <property type="term" value="F:nucleotide binding"/>
    <property type="evidence" value="ECO:0007669"/>
    <property type="project" value="InterPro"/>
</dbReference>
<keyword evidence="2" id="KW-0539">Nucleus</keyword>
<evidence type="ECO:0000256" key="3">
    <source>
        <dbReference type="ARBA" id="ARBA00025724"/>
    </source>
</evidence>
<dbReference type="AlphaFoldDB" id="A0A086KVW1"/>
<dbReference type="Proteomes" id="UP000028837">
    <property type="component" value="Unassembled WGS sequence"/>
</dbReference>
<accession>A0A086KVW1</accession>
<dbReference type="GO" id="GO:0000428">
    <property type="term" value="C:DNA-directed RNA polymerase complex"/>
    <property type="evidence" value="ECO:0007669"/>
    <property type="project" value="UniProtKB-KW"/>
</dbReference>
<dbReference type="InterPro" id="IPR045222">
    <property type="entry name" value="Rpb4-like"/>
</dbReference>